<name>A0A429X283_SIMTE</name>
<reference evidence="3 4" key="1">
    <citation type="submission" date="2018-12" db="EMBL/GenBank/DDBJ databases">
        <authorList>
            <person name="Sun L."/>
            <person name="Chen Z."/>
        </authorList>
    </citation>
    <scope>NUCLEOTIDE SEQUENCE [LARGE SCALE GENOMIC DNA]</scope>
    <source>
        <strain evidence="3 4">LMG 29736</strain>
    </source>
</reference>
<dbReference type="AlphaFoldDB" id="A0A429X283"/>
<evidence type="ECO:0000313" key="3">
    <source>
        <dbReference type="EMBL" id="RST57493.1"/>
    </source>
</evidence>
<dbReference type="Gene3D" id="3.60.60.10">
    <property type="entry name" value="Penicillin V Acylase, Chain A"/>
    <property type="match status" value="1"/>
</dbReference>
<dbReference type="InterPro" id="IPR005079">
    <property type="entry name" value="Peptidase_C45_hydrolase"/>
</dbReference>
<dbReference type="Gene3D" id="1.10.10.2120">
    <property type="match status" value="1"/>
</dbReference>
<comment type="caution">
    <text evidence="3">The sequence shown here is derived from an EMBL/GenBank/DDBJ whole genome shotgun (WGS) entry which is preliminary data.</text>
</comment>
<proteinExistence type="predicted"/>
<keyword evidence="5" id="KW-1185">Reference proteome</keyword>
<sequence>MIKKLHLQGTAFEIGFEHGSKGKQEVVNSLETYERLFYGFKNIKWSEAKDLALLHLHAIEKYDMQMVEEMEGVAKGAGVEFEDILTLNARSEIALTNKGEIYSDGCTTMAITSPIINDTIIGQTWDWTPSQKNSLLLLDIQAKSKPRITMVTEGGIIGKIGFNSAGVGLCFNALITDKRTNEIPLHLGTRAVLNSYSQAEAISKIANGQIAASASFLIGYDDGNGNGMAVNPEVSPFGIDYVGGDEGWLAHTNHICSDILKKKLKDLNELRFEDSILRKKRADQLIKSSIAAKKPIDEKTFERWLSDTFNKPSSINHFQNEHAPEHRKMETIFSIIINLSKRKALLRIGQEGEFEEIDTITETAL</sequence>
<protein>
    <submittedName>
        <fullName evidence="2">Peptidase C45</fullName>
    </submittedName>
</protein>
<dbReference type="InterPro" id="IPR047794">
    <property type="entry name" value="C45_proenzyme-like"/>
</dbReference>
<evidence type="ECO:0000313" key="2">
    <source>
        <dbReference type="EMBL" id="GIN95578.1"/>
    </source>
</evidence>
<dbReference type="RefSeq" id="WP_120118383.1">
    <property type="nucleotide sequence ID" value="NZ_BORI01000025.1"/>
</dbReference>
<gene>
    <name evidence="3" type="ORF">D5F11_022485</name>
    <name evidence="2" type="ORF">J6TS1_14480</name>
</gene>
<dbReference type="Proteomes" id="UP000680670">
    <property type="component" value="Unassembled WGS sequence"/>
</dbReference>
<evidence type="ECO:0000313" key="5">
    <source>
        <dbReference type="Proteomes" id="UP000680670"/>
    </source>
</evidence>
<dbReference type="InterPro" id="IPR047801">
    <property type="entry name" value="Peptidase_C45"/>
</dbReference>
<dbReference type="EMBL" id="BORJ01000003">
    <property type="protein sequence ID" value="GIN95578.1"/>
    <property type="molecule type" value="Genomic_DNA"/>
</dbReference>
<dbReference type="NCBIfam" id="NF040521">
    <property type="entry name" value="C45_proenzyme"/>
    <property type="match status" value="1"/>
</dbReference>
<dbReference type="EMBL" id="QYTW02000033">
    <property type="protein sequence ID" value="RST57493.1"/>
    <property type="molecule type" value="Genomic_DNA"/>
</dbReference>
<organism evidence="3 4">
    <name type="scientific">Siminovitchia terrae</name>
    <name type="common">Bacillus terrae</name>
    <dbReference type="NCBI Taxonomy" id="1914933"/>
    <lineage>
        <taxon>Bacteria</taxon>
        <taxon>Bacillati</taxon>
        <taxon>Bacillota</taxon>
        <taxon>Bacilli</taxon>
        <taxon>Bacillales</taxon>
        <taxon>Bacillaceae</taxon>
        <taxon>Siminovitchia</taxon>
    </lineage>
</organism>
<dbReference type="PANTHER" id="PTHR34180">
    <property type="entry name" value="PEPTIDASE C45"/>
    <property type="match status" value="1"/>
</dbReference>
<feature type="domain" description="Peptidase C45 hydrolase" evidence="1">
    <location>
        <begin position="117"/>
        <end position="351"/>
    </location>
</feature>
<reference evidence="2 5" key="2">
    <citation type="submission" date="2021-03" db="EMBL/GenBank/DDBJ databases">
        <title>Antimicrobial resistance genes in bacteria isolated from Japanese honey, and their potential for conferring macrolide and lincosamide resistance in the American foulbrood pathogen Paenibacillus larvae.</title>
        <authorList>
            <person name="Okamoto M."/>
            <person name="Kumagai M."/>
            <person name="Kanamori H."/>
            <person name="Takamatsu D."/>
        </authorList>
    </citation>
    <scope>NUCLEOTIDE SEQUENCE [LARGE SCALE GENOMIC DNA]</scope>
    <source>
        <strain evidence="2 5">J6TS1</strain>
    </source>
</reference>
<evidence type="ECO:0000313" key="4">
    <source>
        <dbReference type="Proteomes" id="UP000287296"/>
    </source>
</evidence>
<accession>A0A429X283</accession>
<dbReference type="Pfam" id="PF03417">
    <property type="entry name" value="AAT"/>
    <property type="match status" value="1"/>
</dbReference>
<evidence type="ECO:0000259" key="1">
    <source>
        <dbReference type="Pfam" id="PF03417"/>
    </source>
</evidence>
<dbReference type="PANTHER" id="PTHR34180:SF1">
    <property type="entry name" value="BETA-ALANYL-DOPAMINE_CARCININE HYDROLASE"/>
    <property type="match status" value="1"/>
</dbReference>
<dbReference type="OrthoDB" id="8109453at2"/>
<dbReference type="Proteomes" id="UP000287296">
    <property type="component" value="Unassembled WGS sequence"/>
</dbReference>